<gene>
    <name evidence="2" type="ORF">AGLY_014192</name>
</gene>
<keyword evidence="1" id="KW-0175">Coiled coil</keyword>
<reference evidence="2 3" key="1">
    <citation type="submission" date="2019-08" db="EMBL/GenBank/DDBJ databases">
        <title>The genome of the soybean aphid Biotype 1, its phylome, world population structure and adaptation to the North American continent.</title>
        <authorList>
            <person name="Giordano R."/>
            <person name="Donthu R.K."/>
            <person name="Hernandez A.G."/>
            <person name="Wright C.L."/>
            <person name="Zimin A.V."/>
        </authorList>
    </citation>
    <scope>NUCLEOTIDE SEQUENCE [LARGE SCALE GENOMIC DNA]</scope>
    <source>
        <tissue evidence="2">Whole aphids</tissue>
    </source>
</reference>
<proteinExistence type="predicted"/>
<protein>
    <recommendedName>
        <fullName evidence="4">THAP-type domain-containing protein</fullName>
    </recommendedName>
</protein>
<feature type="coiled-coil region" evidence="1">
    <location>
        <begin position="361"/>
        <end position="388"/>
    </location>
</feature>
<sequence>MVYKCSVQTARVMKKHLGITIVKKICELHFMNDDLVKSYVNWPDDVSDPLLQRRLKHVYDWDRHSHSNNSVKLIFYLVKYQIHAVRSIPKFKKGAVPSLFSNTINKGFDDCSEITPILARPQFSTEILLCRKKLDWNCSTPIDSSCINSNCDSLEMQVPLSDDNSYFHKNFQSFNNSDNHQVNTSITYCFVFHSNKFNIKKLQFLTFFKQLKSFNLPTGWSCIQNKTTLVFFSMQIQNDDIPKVTVEKQIVIQHNFQVSCYAFNKNICIGGPKAINFSGISVKSAKINHGTWHHYKCTIVIDSLGVNRCKECENLFVIFRVYKSRYIHGNVKKNISQTLTPNRKRSLSNIVKQKHKLQVTNIRLKNTMQKIINNLGNLQKKLENKTIDNLL</sequence>
<dbReference type="AlphaFoldDB" id="A0A6G0T5N9"/>
<accession>A0A6G0T5N9</accession>
<organism evidence="2 3">
    <name type="scientific">Aphis glycines</name>
    <name type="common">Soybean aphid</name>
    <dbReference type="NCBI Taxonomy" id="307491"/>
    <lineage>
        <taxon>Eukaryota</taxon>
        <taxon>Metazoa</taxon>
        <taxon>Ecdysozoa</taxon>
        <taxon>Arthropoda</taxon>
        <taxon>Hexapoda</taxon>
        <taxon>Insecta</taxon>
        <taxon>Pterygota</taxon>
        <taxon>Neoptera</taxon>
        <taxon>Paraneoptera</taxon>
        <taxon>Hemiptera</taxon>
        <taxon>Sternorrhyncha</taxon>
        <taxon>Aphidomorpha</taxon>
        <taxon>Aphidoidea</taxon>
        <taxon>Aphididae</taxon>
        <taxon>Aphidini</taxon>
        <taxon>Aphis</taxon>
        <taxon>Aphis</taxon>
    </lineage>
</organism>
<dbReference type="OrthoDB" id="6624613at2759"/>
<comment type="caution">
    <text evidence="2">The sequence shown here is derived from an EMBL/GenBank/DDBJ whole genome shotgun (WGS) entry which is preliminary data.</text>
</comment>
<dbReference type="EMBL" id="VYZN01000059">
    <property type="protein sequence ID" value="KAE9525665.1"/>
    <property type="molecule type" value="Genomic_DNA"/>
</dbReference>
<dbReference type="Proteomes" id="UP000475862">
    <property type="component" value="Unassembled WGS sequence"/>
</dbReference>
<evidence type="ECO:0000313" key="3">
    <source>
        <dbReference type="Proteomes" id="UP000475862"/>
    </source>
</evidence>
<evidence type="ECO:0008006" key="4">
    <source>
        <dbReference type="Google" id="ProtNLM"/>
    </source>
</evidence>
<evidence type="ECO:0000256" key="1">
    <source>
        <dbReference type="SAM" id="Coils"/>
    </source>
</evidence>
<evidence type="ECO:0000313" key="2">
    <source>
        <dbReference type="EMBL" id="KAE9525665.1"/>
    </source>
</evidence>
<name>A0A6G0T5N9_APHGL</name>
<keyword evidence="3" id="KW-1185">Reference proteome</keyword>